<proteinExistence type="inferred from homology"/>
<evidence type="ECO:0000256" key="1">
    <source>
        <dbReference type="ARBA" id="ARBA00006545"/>
    </source>
</evidence>
<evidence type="ECO:0008006" key="9">
    <source>
        <dbReference type="Google" id="ProtNLM"/>
    </source>
</evidence>
<feature type="non-terminal residue" evidence="7">
    <location>
        <position position="2218"/>
    </location>
</feature>
<gene>
    <name evidence="7" type="ORF">CU098_001369</name>
</gene>
<comment type="caution">
    <text evidence="7">The sequence shown here is derived from an EMBL/GenBank/DDBJ whole genome shotgun (WGS) entry which is preliminary data.</text>
</comment>
<feature type="domain" description="Chorein N-terminal" evidence="4">
    <location>
        <begin position="18"/>
        <end position="298"/>
    </location>
</feature>
<feature type="domain" description="VPS13-like middle region" evidence="5">
    <location>
        <begin position="478"/>
        <end position="1001"/>
    </location>
</feature>
<dbReference type="GO" id="GO:0006623">
    <property type="term" value="P:protein targeting to vacuole"/>
    <property type="evidence" value="ECO:0007669"/>
    <property type="project" value="TreeGrafter"/>
</dbReference>
<comment type="similarity">
    <text evidence="1">Belongs to the VPS13 family.</text>
</comment>
<dbReference type="InterPro" id="IPR026854">
    <property type="entry name" value="VPS13_N"/>
</dbReference>
<dbReference type="GO" id="GO:0045324">
    <property type="term" value="P:late endosome to vacuole transport"/>
    <property type="evidence" value="ECO:0007669"/>
    <property type="project" value="TreeGrafter"/>
</dbReference>
<evidence type="ECO:0000259" key="6">
    <source>
        <dbReference type="Pfam" id="PF25036"/>
    </source>
</evidence>
<dbReference type="InterPro" id="IPR009543">
    <property type="entry name" value="VPS13_VAB"/>
</dbReference>
<name>A0A367KNR8_RHIST</name>
<keyword evidence="2" id="KW-0813">Transport</keyword>
<dbReference type="PANTHER" id="PTHR16166">
    <property type="entry name" value="VACUOLAR PROTEIN SORTING-ASSOCIATED PROTEIN VPS13"/>
    <property type="match status" value="1"/>
</dbReference>
<dbReference type="Pfam" id="PF12624">
    <property type="entry name" value="VPS13_N"/>
    <property type="match status" value="1"/>
</dbReference>
<evidence type="ECO:0000259" key="4">
    <source>
        <dbReference type="Pfam" id="PF12624"/>
    </source>
</evidence>
<dbReference type="GO" id="GO:0007005">
    <property type="term" value="P:mitochondrion organization"/>
    <property type="evidence" value="ECO:0007669"/>
    <property type="project" value="TreeGrafter"/>
</dbReference>
<accession>A0A367KNR8</accession>
<evidence type="ECO:0000256" key="3">
    <source>
        <dbReference type="ARBA" id="ARBA00023055"/>
    </source>
</evidence>
<feature type="non-terminal residue" evidence="7">
    <location>
        <position position="1"/>
    </location>
</feature>
<dbReference type="EMBL" id="PJQM01000901">
    <property type="protein sequence ID" value="RCI03770.1"/>
    <property type="molecule type" value="Genomic_DNA"/>
</dbReference>
<dbReference type="STRING" id="4846.A0A367KNR8"/>
<feature type="domain" description="Vacuolar protein sorting-associated protein 13 VPS13 adaptor binding" evidence="6">
    <location>
        <begin position="1203"/>
        <end position="1734"/>
    </location>
</feature>
<dbReference type="Pfam" id="PF25033">
    <property type="entry name" value="VPS13_M"/>
    <property type="match status" value="1"/>
</dbReference>
<protein>
    <recommendedName>
        <fullName evidence="9">Vacuolar protein sorting-associated protein 13</fullName>
    </recommendedName>
</protein>
<sequence>LSLLDSKYNQDLERRKPSLDHTSEPFFSAVFEKNPLNNKASNAIRLKTRPLEIIYSPVLIASATEFFKPPSSKMEGVNAVMAAAENRLERLKHHSRASLEFAFEKHTTFDVDVHIDAPILYIPESLTVNDSPVLMINPGHIKVDSELADTNMVEEIKTKEIQSYNQEDVQNLERLMYDKFNVKLTETKIMIGSVQECLGHQPYDAFDPCFIDHLDMQFSIELCILPESTQFTKAKVSGYLPLLSINMSDDKYKMLMKIVDAASPKSDSPPAETSPVLRTNQSQSELVLDDTENKLVEQVSEIELFKFNFQIDKLSILLCESSVVSDQKKDQALCEIVLEGFGLAVVGKSLDFSVDLSLQALNVLDKMEHGAEFNYLLTSGDSTTSKRLLGVSYKKASREHPEFSSVYDGYDQSVDLSLSTFTVIVTRSSLLYLQHWASKTFVSSSSKPDIKETQVAQPKESKTRTKVGLHLDSAHVMLNNDGSRLATLGLHSGDLLVLLEPKTMQVNGKFGNLTLSDDAAHSDAIEKFIVSIQGDALADFSFQTFSDHADYDQAFKLRMGAIRIVVSSTLQPIMHFMTEFLEMKSIYDNAKSTAQETQVSSRFHYDVLIHSPLVVLPADGKDTITAYLGEIRAKNEFESGGAHIECGLYKINVQSMIANESLQVLQDLDIAVTVDSLDEQQQKVRGSISDVLMSLTEGQYKALLQVSDNLQKTFASSSPKTIGLGDESVSESVSKPIDEPVKIKTDDSVTKLDLLFELKTICLEVKKDSVESLSRLAFHSIVVKMQTQSDESMKMEGQLQSIEFSDTRKESKSKFREILPAQSLNGPQFDFKLHSYKQNNTPVMDMHAAIDSPKIILSLDYLLLLKDFFTAPLAKTKVTTNTQMAKEETPKTLNFNVSIVQFEIICLATPELESSEAVVLSFGQLKAKQQDVMGLDLDGIQMSLCRMNTREESTVQVIEPLDISLLVNQTEGMSVNVQVKPVILRLSYQDAMLITTIVNKALAFTPQSGPGSESDSSERKFDVSKESLIASFEGLQIILIEDLHELPFIDFYLEPFELMASDWSKSVEAHVDCCLGIKNFNFKNSHWEPLLEPWKFAINASQDPTDKNTRLSLDSKDFIYLNLTHTFIESALVISQTLSEIKTLADSAHVQVKPYEIVNATGYPLSFWNMSDDMDSGYTQVHRLQDGQSLAWNFRDTKDRGTNVNRNLLGLQIEENGWESILHVDVDRERELSYRLRPEDNNMHLVVDVRLQKHVKKVTLRSGLVLQNNSSQDMELTLADSSLGVIRLESQQTYSVPIKLCYHPVVVRPSDQYQWSQPIVWSNIPPLVQSSPLDHSSGVYLFQTQVQPSSTRFPHLNVQFCAPLEIENLLPFDFDLALVDTSQRLSLSLQQGAKKHVHIFNSNAVLNMQLDLKSDEYQPSQVTTIKTHAGYNEMSEKLVIQDQQGTPVHLRMHVSRTTSPTNSLYVGIYAPYLVLNKSSFPIQLRSQQTFRQAKAQMIPAYQTGQIIQPAVFSYADVSTRNRAQLSIDGIKWSEPVSFEAVGNSQGAALLSKADNLTKHTGIKIEEGKGPLRLTKIVTIAPRYILKNNMRSVLRLCEFGTEESLCLQPGETTAFYQTTSSQLRWVSLAEKNGPWSAPVNIQDIGKMYVKLDSKLLLVSVSVKDATLFSTFSEDDEWPYQIVNHSSLDLQLTQSQIDFDNSQLKSSQKKILSKPASFTVRSQETLDYAWDVPVAKEKRLELCVGNKRRAIHFEAVGSQVPFKTSQGSLSMDVVARGSRLVLQITDFDASSSLYRSKSSEESFETILVQDKIKSVLQINLAGLRLSMVDRYSRELALATVKRFEFKYTDSKMYQSLRLSVEWIQIDNQSFGSAYPILCYPSARPKVSNEQTTHPTLHVALDKVKDEQHGVNYFKIFSFLMQELTLEVDESFLYALMDFTQFDIESKPIQQTFLMEIQEPAVEKESALYYFEEFCIQPMRLNLSFGRDDQTPAKTQNLLMNSPIGYILNVLTMTIGNVNDAPIKLNALMVDNLRATLEDLSLRMALHYREQAMYQVHRVLGSIDLLGNPVGLFNNLSSGFGELFYEPYQGVSKLTGSLGKGLSAATMDKRFQEKRRTNTRNRPTHAVGGVTQGVGYFGASLASGITGLVTNPMEGASENGAVGFVGGIGKGLVGAITKPVAGLFDMTSNITAGIRETATSDGKVILRERLPRFIGQDGILI</sequence>
<dbReference type="Proteomes" id="UP000253551">
    <property type="component" value="Unassembled WGS sequence"/>
</dbReference>
<keyword evidence="8" id="KW-1185">Reference proteome</keyword>
<dbReference type="InterPro" id="IPR026847">
    <property type="entry name" value="VPS13"/>
</dbReference>
<evidence type="ECO:0000313" key="8">
    <source>
        <dbReference type="Proteomes" id="UP000253551"/>
    </source>
</evidence>
<dbReference type="InterPro" id="IPR056747">
    <property type="entry name" value="VPS13-like_M"/>
</dbReference>
<dbReference type="GO" id="GO:0006869">
    <property type="term" value="P:lipid transport"/>
    <property type="evidence" value="ECO:0007669"/>
    <property type="project" value="UniProtKB-KW"/>
</dbReference>
<keyword evidence="3" id="KW-0445">Lipid transport</keyword>
<dbReference type="Pfam" id="PF25036">
    <property type="entry name" value="VPS13_VAB"/>
    <property type="match status" value="1"/>
</dbReference>
<reference evidence="7 8" key="1">
    <citation type="journal article" date="2018" name="G3 (Bethesda)">
        <title>Phylogenetic and Phylogenomic Definition of Rhizopus Species.</title>
        <authorList>
            <person name="Gryganskyi A.P."/>
            <person name="Golan J."/>
            <person name="Dolatabadi S."/>
            <person name="Mondo S."/>
            <person name="Robb S."/>
            <person name="Idnurm A."/>
            <person name="Muszewska A."/>
            <person name="Steczkiewicz K."/>
            <person name="Masonjones S."/>
            <person name="Liao H.L."/>
            <person name="Gajdeczka M.T."/>
            <person name="Anike F."/>
            <person name="Vuek A."/>
            <person name="Anishchenko I.M."/>
            <person name="Voigt K."/>
            <person name="de Hoog G.S."/>
            <person name="Smith M.E."/>
            <person name="Heitman J."/>
            <person name="Vilgalys R."/>
            <person name="Stajich J.E."/>
        </authorList>
    </citation>
    <scope>NUCLEOTIDE SEQUENCE [LARGE SCALE GENOMIC DNA]</scope>
    <source>
        <strain evidence="7 8">LSU 92-RS-03</strain>
    </source>
</reference>
<evidence type="ECO:0000259" key="5">
    <source>
        <dbReference type="Pfam" id="PF25033"/>
    </source>
</evidence>
<dbReference type="GO" id="GO:0045053">
    <property type="term" value="P:protein retention in Golgi apparatus"/>
    <property type="evidence" value="ECO:0007669"/>
    <property type="project" value="TreeGrafter"/>
</dbReference>
<dbReference type="OrthoDB" id="428159at2759"/>
<evidence type="ECO:0000313" key="7">
    <source>
        <dbReference type="EMBL" id="RCI03770.1"/>
    </source>
</evidence>
<organism evidence="7 8">
    <name type="scientific">Rhizopus stolonifer</name>
    <name type="common">Rhizopus nigricans</name>
    <dbReference type="NCBI Taxonomy" id="4846"/>
    <lineage>
        <taxon>Eukaryota</taxon>
        <taxon>Fungi</taxon>
        <taxon>Fungi incertae sedis</taxon>
        <taxon>Mucoromycota</taxon>
        <taxon>Mucoromycotina</taxon>
        <taxon>Mucoromycetes</taxon>
        <taxon>Mucorales</taxon>
        <taxon>Mucorineae</taxon>
        <taxon>Rhizopodaceae</taxon>
        <taxon>Rhizopus</taxon>
    </lineage>
</organism>
<evidence type="ECO:0000256" key="2">
    <source>
        <dbReference type="ARBA" id="ARBA00022448"/>
    </source>
</evidence>
<dbReference type="PANTHER" id="PTHR16166:SF93">
    <property type="entry name" value="INTERMEMBRANE LIPID TRANSFER PROTEIN VPS13"/>
    <property type="match status" value="1"/>
</dbReference>